<gene>
    <name evidence="12" type="primary">SPACA4</name>
</gene>
<dbReference type="GeneTree" id="ENSGT00510000049347"/>
<evidence type="ECO:0000256" key="6">
    <source>
        <dbReference type="ARBA" id="ARBA00023157"/>
    </source>
</evidence>
<dbReference type="InterPro" id="IPR045860">
    <property type="entry name" value="Snake_toxin-like_sf"/>
</dbReference>
<dbReference type="OrthoDB" id="5962859at2759"/>
<sequence length="127" mass="13002">MATGSLLLFLFLLALLAGPTSGKGCLFCELTDAQKCPGTLMQCAEDEDCFTGHGVALGVSLISNKGCVRAINCGKEQAVIYMGVTYSLVTACCQGELCNAAVARPGPGGLGAALLLGLIGLLHPWLL</sequence>
<name>F7A6Y8_ORNAN</name>
<reference evidence="12 13" key="1">
    <citation type="journal article" date="2008" name="Nature">
        <title>Genome analysis of the platypus reveals unique signatures of evolution.</title>
        <authorList>
            <person name="Warren W.C."/>
            <person name="Hillier L.W."/>
            <person name="Marshall Graves J.A."/>
            <person name="Birney E."/>
            <person name="Ponting C.P."/>
            <person name="Grutzner F."/>
            <person name="Belov K."/>
            <person name="Miller W."/>
            <person name="Clarke L."/>
            <person name="Chinwalla A.T."/>
            <person name="Yang S.P."/>
            <person name="Heger A."/>
            <person name="Locke D.P."/>
            <person name="Miethke P."/>
            <person name="Waters P.D."/>
            <person name="Veyrunes F."/>
            <person name="Fulton L."/>
            <person name="Fulton B."/>
            <person name="Graves T."/>
            <person name="Wallis J."/>
            <person name="Puente X.S."/>
            <person name="Lopez-Otin C."/>
            <person name="Ordonez G.R."/>
            <person name="Eichler E.E."/>
            <person name="Chen L."/>
            <person name="Cheng Z."/>
            <person name="Deakin J.E."/>
            <person name="Alsop A."/>
            <person name="Thompson K."/>
            <person name="Kirby P."/>
            <person name="Papenfuss A.T."/>
            <person name="Wakefield M.J."/>
            <person name="Olender T."/>
            <person name="Lancet D."/>
            <person name="Huttley G.A."/>
            <person name="Smit A.F."/>
            <person name="Pask A."/>
            <person name="Temple-Smith P."/>
            <person name="Batzer M.A."/>
            <person name="Walker J.A."/>
            <person name="Konkel M.K."/>
            <person name="Harris R.S."/>
            <person name="Whittington C.M."/>
            <person name="Wong E.S."/>
            <person name="Gemmell N.J."/>
            <person name="Buschiazzo E."/>
            <person name="Vargas Jentzsch I.M."/>
            <person name="Merkel A."/>
            <person name="Schmitz J."/>
            <person name="Zemann A."/>
            <person name="Churakov G."/>
            <person name="Kriegs J.O."/>
            <person name="Brosius J."/>
            <person name="Murchison E.P."/>
            <person name="Sachidanandam R."/>
            <person name="Smith C."/>
            <person name="Hannon G.J."/>
            <person name="Tsend-Ayush E."/>
            <person name="McMillan D."/>
            <person name="Attenborough R."/>
            <person name="Rens W."/>
            <person name="Ferguson-Smith M."/>
            <person name="Lefevre C.M."/>
            <person name="Sharp J.A."/>
            <person name="Nicholas K.R."/>
            <person name="Ray D.A."/>
            <person name="Kube M."/>
            <person name="Reinhardt R."/>
            <person name="Pringle T.H."/>
            <person name="Taylor J."/>
            <person name="Jones R.C."/>
            <person name="Nixon B."/>
            <person name="Dacheux J.L."/>
            <person name="Niwa H."/>
            <person name="Sekita Y."/>
            <person name="Huang X."/>
            <person name="Stark A."/>
            <person name="Kheradpour P."/>
            <person name="Kellis M."/>
            <person name="Flicek P."/>
            <person name="Chen Y."/>
            <person name="Webber C."/>
            <person name="Hardison R."/>
            <person name="Nelson J."/>
            <person name="Hallsworth-Pepin K."/>
            <person name="Delehaunty K."/>
            <person name="Markovic C."/>
            <person name="Minx P."/>
            <person name="Feng Y."/>
            <person name="Kremitzki C."/>
            <person name="Mitreva M."/>
            <person name="Glasscock J."/>
            <person name="Wylie T."/>
            <person name="Wohldmann P."/>
            <person name="Thiru P."/>
            <person name="Nhan M.N."/>
            <person name="Pohl C.S."/>
            <person name="Smith S.M."/>
            <person name="Hou S."/>
            <person name="Nefedov M."/>
            <person name="de Jong P.J."/>
            <person name="Renfree M.B."/>
            <person name="Mardis E.R."/>
            <person name="Wilson R.K."/>
        </authorList>
    </citation>
    <scope>NUCLEOTIDE SEQUENCE [LARGE SCALE GENOMIC DNA]</scope>
    <source>
        <strain evidence="12 13">Glennie</strain>
    </source>
</reference>
<evidence type="ECO:0000256" key="1">
    <source>
        <dbReference type="ARBA" id="ARBA00004609"/>
    </source>
</evidence>
<evidence type="ECO:0000256" key="3">
    <source>
        <dbReference type="ARBA" id="ARBA00022622"/>
    </source>
</evidence>
<dbReference type="GO" id="GO:0016020">
    <property type="term" value="C:membrane"/>
    <property type="evidence" value="ECO:0000318"/>
    <property type="project" value="GO_Central"/>
</dbReference>
<evidence type="ECO:0000313" key="12">
    <source>
        <dbReference type="Ensembl" id="ENSOANP00000020216.2"/>
    </source>
</evidence>
<evidence type="ECO:0000259" key="11">
    <source>
        <dbReference type="Pfam" id="PF00021"/>
    </source>
</evidence>
<dbReference type="GO" id="GO:0098552">
    <property type="term" value="C:side of membrane"/>
    <property type="evidence" value="ECO:0007669"/>
    <property type="project" value="UniProtKB-KW"/>
</dbReference>
<keyword evidence="3" id="KW-0336">GPI-anchor</keyword>
<organism evidence="12 13">
    <name type="scientific">Ornithorhynchus anatinus</name>
    <name type="common">Duckbill platypus</name>
    <dbReference type="NCBI Taxonomy" id="9258"/>
    <lineage>
        <taxon>Eukaryota</taxon>
        <taxon>Metazoa</taxon>
        <taxon>Chordata</taxon>
        <taxon>Craniata</taxon>
        <taxon>Vertebrata</taxon>
        <taxon>Euteleostomi</taxon>
        <taxon>Mammalia</taxon>
        <taxon>Monotremata</taxon>
        <taxon>Ornithorhynchidae</taxon>
        <taxon>Ornithorhynchus</taxon>
    </lineage>
</organism>
<evidence type="ECO:0000256" key="9">
    <source>
        <dbReference type="ARBA" id="ARBA00029446"/>
    </source>
</evidence>
<proteinExistence type="inferred from homology"/>
<dbReference type="InterPro" id="IPR016054">
    <property type="entry name" value="LY6_UPA_recep-like"/>
</dbReference>
<dbReference type="GO" id="GO:0002081">
    <property type="term" value="C:outer acrosomal membrane"/>
    <property type="evidence" value="ECO:0007669"/>
    <property type="project" value="Ensembl"/>
</dbReference>
<keyword evidence="5" id="KW-0472">Membrane</keyword>
<dbReference type="Ensembl" id="ENSOANT00000020219.2">
    <property type="protein sequence ID" value="ENSOANP00000020216.2"/>
    <property type="gene ID" value="ENSOANG00000012774.2"/>
</dbReference>
<dbReference type="KEGG" id="oaa:103166393"/>
<dbReference type="GO" id="GO:0035036">
    <property type="term" value="P:sperm-egg recognition"/>
    <property type="evidence" value="ECO:0000318"/>
    <property type="project" value="GO_Central"/>
</dbReference>
<dbReference type="RefSeq" id="XP_007657128.1">
    <property type="nucleotide sequence ID" value="XM_007658938.3"/>
</dbReference>
<dbReference type="GO" id="GO:0005886">
    <property type="term" value="C:plasma membrane"/>
    <property type="evidence" value="ECO:0007669"/>
    <property type="project" value="UniProtKB-SubCell"/>
</dbReference>
<keyword evidence="8" id="KW-0449">Lipoprotein</keyword>
<evidence type="ECO:0000313" key="13">
    <source>
        <dbReference type="Proteomes" id="UP000002279"/>
    </source>
</evidence>
<dbReference type="OMA" id="AKDCVFC"/>
<dbReference type="Pfam" id="PF00021">
    <property type="entry name" value="UPAR_LY6"/>
    <property type="match status" value="1"/>
</dbReference>
<feature type="chain" id="PRO_5028122850" evidence="10">
    <location>
        <begin position="23"/>
        <end position="127"/>
    </location>
</feature>
<reference evidence="12" key="3">
    <citation type="submission" date="2025-09" db="UniProtKB">
        <authorList>
            <consortium name="Ensembl"/>
        </authorList>
    </citation>
    <scope>IDENTIFICATION</scope>
    <source>
        <strain evidence="12">Glennie</strain>
    </source>
</reference>
<evidence type="ECO:0000256" key="5">
    <source>
        <dbReference type="ARBA" id="ARBA00023136"/>
    </source>
</evidence>
<dbReference type="PANTHER" id="PTHR47613:SF1">
    <property type="entry name" value="SPERM ACROSOME MEMBRANE-ASSOCIATED PROTEIN 4"/>
    <property type="match status" value="1"/>
</dbReference>
<reference evidence="12" key="2">
    <citation type="submission" date="2025-08" db="UniProtKB">
        <authorList>
            <consortium name="Ensembl"/>
        </authorList>
    </citation>
    <scope>IDENTIFICATION</scope>
    <source>
        <strain evidence="12">Glennie</strain>
    </source>
</reference>
<keyword evidence="4 10" id="KW-0732">Signal</keyword>
<dbReference type="GO" id="GO:0002079">
    <property type="term" value="C:inner acrosomal membrane"/>
    <property type="evidence" value="ECO:0007669"/>
    <property type="project" value="Ensembl"/>
</dbReference>
<dbReference type="GO" id="GO:0007339">
    <property type="term" value="P:binding of sperm to zona pellucida"/>
    <property type="evidence" value="ECO:0007669"/>
    <property type="project" value="Ensembl"/>
</dbReference>
<evidence type="ECO:0000256" key="2">
    <source>
        <dbReference type="ARBA" id="ARBA00022475"/>
    </source>
</evidence>
<evidence type="ECO:0000256" key="10">
    <source>
        <dbReference type="SAM" id="SignalP"/>
    </source>
</evidence>
<protein>
    <submittedName>
        <fullName evidence="12">Sperm acrosome associated 4</fullName>
    </submittedName>
</protein>
<dbReference type="GeneID" id="103166393"/>
<dbReference type="HOGENOM" id="CLU_2114520_0_0_1"/>
<dbReference type="FunCoup" id="F7A6Y8">
    <property type="interactions" value="68"/>
</dbReference>
<feature type="signal peptide" evidence="10">
    <location>
        <begin position="1"/>
        <end position="22"/>
    </location>
</feature>
<keyword evidence="13" id="KW-1185">Reference proteome</keyword>
<evidence type="ECO:0000256" key="7">
    <source>
        <dbReference type="ARBA" id="ARBA00023180"/>
    </source>
</evidence>
<accession>F7A6Y8</accession>
<dbReference type="Proteomes" id="UP000002279">
    <property type="component" value="Chromosome 10"/>
</dbReference>
<evidence type="ECO:0000256" key="8">
    <source>
        <dbReference type="ARBA" id="ARBA00023288"/>
    </source>
</evidence>
<feature type="domain" description="UPAR/Ly6" evidence="11">
    <location>
        <begin position="24"/>
        <end position="100"/>
    </location>
</feature>
<dbReference type="CTD" id="171169"/>
<dbReference type="PANTHER" id="PTHR47613">
    <property type="entry name" value="SPERM ACROSOME MEMBRANE-ASSOCIATED PROTEIN 4"/>
    <property type="match status" value="1"/>
</dbReference>
<evidence type="ECO:0000256" key="4">
    <source>
        <dbReference type="ARBA" id="ARBA00022729"/>
    </source>
</evidence>
<keyword evidence="6" id="KW-1015">Disulfide bond</keyword>
<keyword evidence="2" id="KW-1003">Cell membrane</keyword>
<dbReference type="Gene3D" id="2.10.60.10">
    <property type="entry name" value="CD59"/>
    <property type="match status" value="1"/>
</dbReference>
<dbReference type="Bgee" id="ENSOANG00000012774">
    <property type="expression patterns" value="Expressed in testis and 3 other cell types or tissues"/>
</dbReference>
<dbReference type="SUPFAM" id="SSF57302">
    <property type="entry name" value="Snake toxin-like"/>
    <property type="match status" value="1"/>
</dbReference>
<keyword evidence="7" id="KW-0325">Glycoprotein</keyword>
<comment type="subcellular location">
    <subcellularLocation>
        <location evidence="1">Cell membrane</location>
        <topology evidence="1">Lipid-anchor</topology>
        <topology evidence="1">GPI-anchor</topology>
    </subcellularLocation>
</comment>
<dbReference type="AlphaFoldDB" id="F7A6Y8"/>
<dbReference type="InParanoid" id="F7A6Y8"/>
<comment type="similarity">
    <text evidence="9">Belongs to the SPACA4/bouncer family.</text>
</comment>
<dbReference type="InterPro" id="IPR046354">
    <property type="entry name" value="SPACA4/Bouncer"/>
</dbReference>